<dbReference type="Pfam" id="PF00494">
    <property type="entry name" value="SQS_PSY"/>
    <property type="match status" value="1"/>
</dbReference>
<name>A0ABW5DKQ9_9HYPH</name>
<keyword evidence="2" id="KW-1185">Reference proteome</keyword>
<comment type="caution">
    <text evidence="1">The sequence shown here is derived from an EMBL/GenBank/DDBJ whole genome shotgun (WGS) entry which is preliminary data.</text>
</comment>
<reference evidence="2" key="1">
    <citation type="journal article" date="2019" name="Int. J. Syst. Evol. Microbiol.">
        <title>The Global Catalogue of Microorganisms (GCM) 10K type strain sequencing project: providing services to taxonomists for standard genome sequencing and annotation.</title>
        <authorList>
            <consortium name="The Broad Institute Genomics Platform"/>
            <consortium name="The Broad Institute Genome Sequencing Center for Infectious Disease"/>
            <person name="Wu L."/>
            <person name="Ma J."/>
        </authorList>
    </citation>
    <scope>NUCLEOTIDE SEQUENCE [LARGE SCALE GENOMIC DNA]</scope>
    <source>
        <strain evidence="2">KCTC 23707</strain>
    </source>
</reference>
<accession>A0ABW5DKQ9</accession>
<evidence type="ECO:0000313" key="1">
    <source>
        <dbReference type="EMBL" id="MFD2260136.1"/>
    </source>
</evidence>
<dbReference type="SUPFAM" id="SSF48576">
    <property type="entry name" value="Terpenoid synthases"/>
    <property type="match status" value="1"/>
</dbReference>
<sequence length="282" mass="30628">MSETFLTAETEALVRQADADRYLATLYAPQDKRAALLSLYAFNVEIASVRERVSQPLPGEIRLQWWRNVLESGSPEQAGGSPVATALLTTVRTHDLPVQPLLDMLEARIFDLYDDPMPSRTDLEGYCGETASALLQLSALVLDRDAARGAADAAGHGGCAQAIAGLLRSLPIHRARGQCYMPADLLNSVGVTPQAIVEGRDREGIARAVAAMVALGRDHFAAFRSHARKLPSSLRPAFLPVALAGAYLDRLEADGTAAIDQIVNISPIRRQWIMLRHALRGW</sequence>
<gene>
    <name evidence="1" type="ORF">ACFSMZ_10200</name>
</gene>
<dbReference type="InterPro" id="IPR002060">
    <property type="entry name" value="Squ/phyt_synthse"/>
</dbReference>
<dbReference type="RefSeq" id="WP_345100539.1">
    <property type="nucleotide sequence ID" value="NZ_BAABGS010000075.1"/>
</dbReference>
<evidence type="ECO:0000313" key="2">
    <source>
        <dbReference type="Proteomes" id="UP001597373"/>
    </source>
</evidence>
<proteinExistence type="predicted"/>
<dbReference type="PANTHER" id="PTHR31480">
    <property type="entry name" value="BIFUNCTIONAL LYCOPENE CYCLASE/PHYTOENE SYNTHASE"/>
    <property type="match status" value="1"/>
</dbReference>
<dbReference type="Proteomes" id="UP001597373">
    <property type="component" value="Unassembled WGS sequence"/>
</dbReference>
<protein>
    <submittedName>
        <fullName evidence="1">Phytoene/squalene synthase family protein</fullName>
    </submittedName>
</protein>
<dbReference type="EMBL" id="JBHUIR010000034">
    <property type="protein sequence ID" value="MFD2260136.1"/>
    <property type="molecule type" value="Genomic_DNA"/>
</dbReference>
<organism evidence="1 2">
    <name type="scientific">Chelativorans composti</name>
    <dbReference type="NCBI Taxonomy" id="768533"/>
    <lineage>
        <taxon>Bacteria</taxon>
        <taxon>Pseudomonadati</taxon>
        <taxon>Pseudomonadota</taxon>
        <taxon>Alphaproteobacteria</taxon>
        <taxon>Hyphomicrobiales</taxon>
        <taxon>Phyllobacteriaceae</taxon>
        <taxon>Chelativorans</taxon>
    </lineage>
</organism>
<dbReference type="Gene3D" id="1.10.600.10">
    <property type="entry name" value="Farnesyl Diphosphate Synthase"/>
    <property type="match status" value="1"/>
</dbReference>
<dbReference type="InterPro" id="IPR008949">
    <property type="entry name" value="Isoprenoid_synthase_dom_sf"/>
</dbReference>